<organism evidence="2 3">
    <name type="scientific">Ameiurus melas</name>
    <name type="common">Black bullhead</name>
    <name type="synonym">Silurus melas</name>
    <dbReference type="NCBI Taxonomy" id="219545"/>
    <lineage>
        <taxon>Eukaryota</taxon>
        <taxon>Metazoa</taxon>
        <taxon>Chordata</taxon>
        <taxon>Craniata</taxon>
        <taxon>Vertebrata</taxon>
        <taxon>Euteleostomi</taxon>
        <taxon>Actinopterygii</taxon>
        <taxon>Neopterygii</taxon>
        <taxon>Teleostei</taxon>
        <taxon>Ostariophysi</taxon>
        <taxon>Siluriformes</taxon>
        <taxon>Ictaluridae</taxon>
        <taxon>Ameiurus</taxon>
    </lineage>
</organism>
<evidence type="ECO:0000256" key="1">
    <source>
        <dbReference type="SAM" id="Phobius"/>
    </source>
</evidence>
<comment type="caution">
    <text evidence="2">The sequence shown here is derived from an EMBL/GenBank/DDBJ whole genome shotgun (WGS) entry which is preliminary data.</text>
</comment>
<keyword evidence="1" id="KW-0472">Membrane</keyword>
<reference evidence="2 3" key="1">
    <citation type="submission" date="2020-02" db="EMBL/GenBank/DDBJ databases">
        <title>A chromosome-scale genome assembly of the black bullhead catfish (Ameiurus melas).</title>
        <authorList>
            <person name="Wen M."/>
            <person name="Zham M."/>
            <person name="Cabau C."/>
            <person name="Klopp C."/>
            <person name="Donnadieu C."/>
            <person name="Roques C."/>
            <person name="Bouchez O."/>
            <person name="Lampietro C."/>
            <person name="Jouanno E."/>
            <person name="Herpin A."/>
            <person name="Louis A."/>
            <person name="Berthelot C."/>
            <person name="Parey E."/>
            <person name="Roest-Crollius H."/>
            <person name="Braasch I."/>
            <person name="Postlethwait J."/>
            <person name="Robinson-Rechavi M."/>
            <person name="Echchiki A."/>
            <person name="Begum T."/>
            <person name="Montfort J."/>
            <person name="Schartl M."/>
            <person name="Bobe J."/>
            <person name="Guiguen Y."/>
        </authorList>
    </citation>
    <scope>NUCLEOTIDE SEQUENCE [LARGE SCALE GENOMIC DNA]</scope>
    <source>
        <strain evidence="2">M_S1</strain>
        <tissue evidence="2">Blood</tissue>
    </source>
</reference>
<dbReference type="Proteomes" id="UP000593565">
    <property type="component" value="Unassembled WGS sequence"/>
</dbReference>
<sequence>MSTTCQFPFRRGKPDATIYASPIVSTSRKRDDVMAVEDAVEVFVHVVEHVHHLHGRAVVAEGGEAHDIAEVNGDLVEQLRLHTTRLLQRAHHGPVRTKTTKIELNLINKQSSLQYVFPFEVDVLNSCIIWFFFYSSLYITLISTVSRHIKCFAWWGGVLFYHH</sequence>
<dbReference type="EMBL" id="JAAGNN010000014">
    <property type="protein sequence ID" value="KAF4080692.1"/>
    <property type="molecule type" value="Genomic_DNA"/>
</dbReference>
<feature type="transmembrane region" description="Helical" evidence="1">
    <location>
        <begin position="123"/>
        <end position="142"/>
    </location>
</feature>
<name>A0A7J6ACV3_AMEME</name>
<accession>A0A7J6ACV3</accession>
<evidence type="ECO:0000313" key="2">
    <source>
        <dbReference type="EMBL" id="KAF4080692.1"/>
    </source>
</evidence>
<keyword evidence="3" id="KW-1185">Reference proteome</keyword>
<proteinExistence type="predicted"/>
<protein>
    <submittedName>
        <fullName evidence="2">Uncharacterized protein</fullName>
    </submittedName>
</protein>
<keyword evidence="1" id="KW-0812">Transmembrane</keyword>
<evidence type="ECO:0000313" key="3">
    <source>
        <dbReference type="Proteomes" id="UP000593565"/>
    </source>
</evidence>
<gene>
    <name evidence="2" type="ORF">AMELA_G00174270</name>
</gene>
<dbReference type="AlphaFoldDB" id="A0A7J6ACV3"/>
<keyword evidence="1" id="KW-1133">Transmembrane helix</keyword>